<dbReference type="GO" id="GO:0030162">
    <property type="term" value="P:regulation of proteolysis"/>
    <property type="evidence" value="ECO:0007669"/>
    <property type="project" value="TreeGrafter"/>
</dbReference>
<evidence type="ECO:0000313" key="2">
    <source>
        <dbReference type="EMBL" id="KAJ4247451.1"/>
    </source>
</evidence>
<evidence type="ECO:0000256" key="1">
    <source>
        <dbReference type="SAM" id="SignalP"/>
    </source>
</evidence>
<evidence type="ECO:0008006" key="4">
    <source>
        <dbReference type="Google" id="ProtNLM"/>
    </source>
</evidence>
<dbReference type="AlphaFoldDB" id="A0A9W8VAL9"/>
<dbReference type="InterPro" id="IPR008914">
    <property type="entry name" value="PEBP"/>
</dbReference>
<protein>
    <recommendedName>
        <fullName evidence="4">PEBP-like protein</fullName>
    </recommendedName>
</protein>
<dbReference type="InterPro" id="IPR035810">
    <property type="entry name" value="PEBP_euk"/>
</dbReference>
<dbReference type="SUPFAM" id="SSF49777">
    <property type="entry name" value="PEBP-like"/>
    <property type="match status" value="1"/>
</dbReference>
<name>A0A9W8VAL9_9HYPO</name>
<dbReference type="Gene3D" id="3.90.280.10">
    <property type="entry name" value="PEBP-like"/>
    <property type="match status" value="1"/>
</dbReference>
<dbReference type="OrthoDB" id="440553at2759"/>
<sequence length="217" mass="22757">MRSSLAISLFTAGALARTPPGFSPSTNNTLDVQYGDVKASEGAPVLIEDAVVSPAIGFKPNSSHDSHIVLLVDLDAPNGTHDNSYAPFLHWAKVIPSGSSKLSSNSSDMKEYAPYAGPAPPPGTGPHRYVALLFASSNSTFEIPPSFKDLDMLNVPDRIAFNISKFITEGKLKLAAGDWFTSENKTVTSVVTNAATSAPVASGFLALGVCFLLGMAL</sequence>
<dbReference type="EMBL" id="JAOQAZ010000039">
    <property type="protein sequence ID" value="KAJ4247451.1"/>
    <property type="molecule type" value="Genomic_DNA"/>
</dbReference>
<feature type="chain" id="PRO_5040890096" description="PEBP-like protein" evidence="1">
    <location>
        <begin position="17"/>
        <end position="217"/>
    </location>
</feature>
<dbReference type="Pfam" id="PF01161">
    <property type="entry name" value="PBP"/>
    <property type="match status" value="1"/>
</dbReference>
<feature type="signal peptide" evidence="1">
    <location>
        <begin position="1"/>
        <end position="16"/>
    </location>
</feature>
<accession>A0A9W8VAL9</accession>
<comment type="caution">
    <text evidence="2">The sequence shown here is derived from an EMBL/GenBank/DDBJ whole genome shotgun (WGS) entry which is preliminary data.</text>
</comment>
<dbReference type="InterPro" id="IPR036610">
    <property type="entry name" value="PEBP-like_sf"/>
</dbReference>
<dbReference type="GO" id="GO:0005543">
    <property type="term" value="F:phospholipid binding"/>
    <property type="evidence" value="ECO:0007669"/>
    <property type="project" value="TreeGrafter"/>
</dbReference>
<dbReference type="PANTHER" id="PTHR11362">
    <property type="entry name" value="PHOSPHATIDYLETHANOLAMINE-BINDING PROTEIN"/>
    <property type="match status" value="1"/>
</dbReference>
<keyword evidence="3" id="KW-1185">Reference proteome</keyword>
<dbReference type="GO" id="GO:0046578">
    <property type="term" value="P:regulation of Ras protein signal transduction"/>
    <property type="evidence" value="ECO:0007669"/>
    <property type="project" value="TreeGrafter"/>
</dbReference>
<evidence type="ECO:0000313" key="3">
    <source>
        <dbReference type="Proteomes" id="UP001152049"/>
    </source>
</evidence>
<dbReference type="PANTHER" id="PTHR11362:SF78">
    <property type="entry name" value="PROTEASE INHIBITOR"/>
    <property type="match status" value="1"/>
</dbReference>
<keyword evidence="1" id="KW-0732">Signal</keyword>
<dbReference type="Proteomes" id="UP001152049">
    <property type="component" value="Unassembled WGS sequence"/>
</dbReference>
<reference evidence="2" key="1">
    <citation type="submission" date="2022-09" db="EMBL/GenBank/DDBJ databases">
        <title>Fusarium specimens isolated from Avocado Roots.</title>
        <authorList>
            <person name="Stajich J."/>
            <person name="Roper C."/>
            <person name="Heimlech-Rivalta G."/>
        </authorList>
    </citation>
    <scope>NUCLEOTIDE SEQUENCE</scope>
    <source>
        <strain evidence="2">CF00136</strain>
    </source>
</reference>
<dbReference type="GO" id="GO:0030414">
    <property type="term" value="F:peptidase inhibitor activity"/>
    <property type="evidence" value="ECO:0007669"/>
    <property type="project" value="TreeGrafter"/>
</dbReference>
<organism evidence="2 3">
    <name type="scientific">Fusarium torreyae</name>
    <dbReference type="NCBI Taxonomy" id="1237075"/>
    <lineage>
        <taxon>Eukaryota</taxon>
        <taxon>Fungi</taxon>
        <taxon>Dikarya</taxon>
        <taxon>Ascomycota</taxon>
        <taxon>Pezizomycotina</taxon>
        <taxon>Sordariomycetes</taxon>
        <taxon>Hypocreomycetidae</taxon>
        <taxon>Hypocreales</taxon>
        <taxon>Nectriaceae</taxon>
        <taxon>Fusarium</taxon>
    </lineage>
</organism>
<proteinExistence type="predicted"/>
<gene>
    <name evidence="2" type="ORF">NW762_013126</name>
</gene>